<reference evidence="9" key="1">
    <citation type="submission" date="2024-06" db="EMBL/GenBank/DDBJ databases">
        <authorList>
            <person name="Ryan C."/>
        </authorList>
    </citation>
    <scope>NUCLEOTIDE SEQUENCE [LARGE SCALE GENOMIC DNA]</scope>
</reference>
<protein>
    <recommendedName>
        <fullName evidence="7">AIPP2-like SPOC-like domain-containing protein</fullName>
    </recommendedName>
</protein>
<evidence type="ECO:0000256" key="2">
    <source>
        <dbReference type="ARBA" id="ARBA00022771"/>
    </source>
</evidence>
<feature type="region of interest" description="Disordered" evidence="6">
    <location>
        <begin position="223"/>
        <end position="263"/>
    </location>
</feature>
<dbReference type="GO" id="GO:0008270">
    <property type="term" value="F:zinc ion binding"/>
    <property type="evidence" value="ECO:0007669"/>
    <property type="project" value="UniProtKB-KW"/>
</dbReference>
<keyword evidence="2" id="KW-0863">Zinc-finger</keyword>
<name>A0ABC9G995_9POAL</name>
<evidence type="ECO:0000256" key="5">
    <source>
        <dbReference type="ARBA" id="ARBA00023163"/>
    </source>
</evidence>
<dbReference type="Proteomes" id="UP001497457">
    <property type="component" value="Chromosome 8b"/>
</dbReference>
<evidence type="ECO:0000256" key="6">
    <source>
        <dbReference type="SAM" id="MobiDB-lite"/>
    </source>
</evidence>
<sequence length="580" mass="65768">MQGEIPIFVSTLTSMGGTKHLKQPRDFYFGPRSRKVMNGSRRKPKISIRFVSKPMKKIEEEVKRAQANMQSILGNGRKRKDGSNKAYGHNNKISPSTLVINEQHMGNYLEKDQQGYVLPQSKQHLLDGGKVGPHNPDARKEEFRPMVESSKVGHVFSSDRLVKPTLMSSMISNTKQKFSDHANDAKMPNSRSKNFKAMQGLVLNRKRGLDQGEATRKRVRMNDCDDITNNGNLGSRKELLPEEKPKVHDDNGSEGENPTQQMIKRRRKYIDTNEDEDDNDVQCPEGAAYDSTRLTAQHDIFKDYHDRVSTPFDADCLKKQCYCCSKPIEEPVWRGVLNTSNEEYILLSGHLSTKSCEKVRDLSKSLTRVVEMNKLPRSKVWPKRWERSKPMDDDIGLYFFPNKMRPDKSHDQLLKEVMEHDLALRAIIGDNEMLMFPSSLLPERYQTFQMKHYLWGIFKPKEAEGKQGVHTGFATDDARIPPEPTGIATDAASIHTEDAINDPIVPANHGQTDSSMGAPPSRMLAFVVKQTPRLEQLIREMQQEGALIMQGEMSTGSWEGNIASVMQSGQPSKTWVAQPK</sequence>
<feature type="domain" description="AIPP2-like SPOC-like" evidence="7">
    <location>
        <begin position="333"/>
        <end position="458"/>
    </location>
</feature>
<organism evidence="8 9">
    <name type="scientific">Urochloa decumbens</name>
    <dbReference type="NCBI Taxonomy" id="240449"/>
    <lineage>
        <taxon>Eukaryota</taxon>
        <taxon>Viridiplantae</taxon>
        <taxon>Streptophyta</taxon>
        <taxon>Embryophyta</taxon>
        <taxon>Tracheophyta</taxon>
        <taxon>Spermatophyta</taxon>
        <taxon>Magnoliopsida</taxon>
        <taxon>Liliopsida</taxon>
        <taxon>Poales</taxon>
        <taxon>Poaceae</taxon>
        <taxon>PACMAD clade</taxon>
        <taxon>Panicoideae</taxon>
        <taxon>Panicodae</taxon>
        <taxon>Paniceae</taxon>
        <taxon>Melinidinae</taxon>
        <taxon>Urochloa</taxon>
    </lineage>
</organism>
<evidence type="ECO:0000256" key="1">
    <source>
        <dbReference type="ARBA" id="ARBA00022723"/>
    </source>
</evidence>
<dbReference type="InterPro" id="IPR056280">
    <property type="entry name" value="AIPP2-like_SPOC"/>
</dbReference>
<keyword evidence="9" id="KW-1185">Reference proteome</keyword>
<evidence type="ECO:0000256" key="4">
    <source>
        <dbReference type="ARBA" id="ARBA00023015"/>
    </source>
</evidence>
<dbReference type="EMBL" id="OZ075118">
    <property type="protein sequence ID" value="CAL5090713.1"/>
    <property type="molecule type" value="Genomic_DNA"/>
</dbReference>
<dbReference type="AlphaFoldDB" id="A0ABC9G995"/>
<evidence type="ECO:0000256" key="3">
    <source>
        <dbReference type="ARBA" id="ARBA00022833"/>
    </source>
</evidence>
<keyword evidence="3" id="KW-0862">Zinc</keyword>
<feature type="compositionally biased region" description="Basic and acidic residues" evidence="6">
    <location>
        <begin position="235"/>
        <end position="251"/>
    </location>
</feature>
<keyword evidence="1" id="KW-0479">Metal-binding</keyword>
<proteinExistence type="predicted"/>
<dbReference type="Pfam" id="PF23121">
    <property type="entry name" value="SPOC_AIPP2"/>
    <property type="match status" value="1"/>
</dbReference>
<dbReference type="PANTHER" id="PTHR33304:SF49">
    <property type="entry name" value="OS12G0161500 PROTEIN"/>
    <property type="match status" value="1"/>
</dbReference>
<dbReference type="PANTHER" id="PTHR33304">
    <property type="match status" value="1"/>
</dbReference>
<dbReference type="InterPro" id="IPR049914">
    <property type="entry name" value="PHD1-3/5-6"/>
</dbReference>
<reference evidence="8 9" key="2">
    <citation type="submission" date="2024-10" db="EMBL/GenBank/DDBJ databases">
        <authorList>
            <person name="Ryan C."/>
        </authorList>
    </citation>
    <scope>NUCLEOTIDE SEQUENCE [LARGE SCALE GENOMIC DNA]</scope>
</reference>
<evidence type="ECO:0000313" key="8">
    <source>
        <dbReference type="EMBL" id="CAL5090713.1"/>
    </source>
</evidence>
<evidence type="ECO:0000259" key="7">
    <source>
        <dbReference type="Pfam" id="PF23121"/>
    </source>
</evidence>
<gene>
    <name evidence="8" type="ORF">URODEC1_LOCUS113969</name>
</gene>
<keyword evidence="5" id="KW-0804">Transcription</keyword>
<keyword evidence="4" id="KW-0805">Transcription regulation</keyword>
<evidence type="ECO:0000313" key="9">
    <source>
        <dbReference type="Proteomes" id="UP001497457"/>
    </source>
</evidence>
<accession>A0ABC9G995</accession>